<sequence length="119" mass="13748">MDGRENLKTLVEVVEKNFSEEDFEILSSFFKAFAHPLRLKMLLILYTAKDKKVCVSNLVDLLGVSQPNVSQHLFILRSAGIVECQREKNFVCYSLRSELAEKILQLVLEERRCLAEKKD</sequence>
<keyword evidence="2" id="KW-0238">DNA-binding</keyword>
<evidence type="ECO:0000313" key="6">
    <source>
        <dbReference type="Proteomes" id="UP000606463"/>
    </source>
</evidence>
<dbReference type="InterPro" id="IPR036390">
    <property type="entry name" value="WH_DNA-bd_sf"/>
</dbReference>
<organism evidence="5 6">
    <name type="scientific">Aquifex aeolicus</name>
    <dbReference type="NCBI Taxonomy" id="63363"/>
    <lineage>
        <taxon>Bacteria</taxon>
        <taxon>Pseudomonadati</taxon>
        <taxon>Aquificota</taxon>
        <taxon>Aquificia</taxon>
        <taxon>Aquificales</taxon>
        <taxon>Aquificaceae</taxon>
        <taxon>Aquifex</taxon>
    </lineage>
</organism>
<keyword evidence="3" id="KW-0804">Transcription</keyword>
<comment type="caution">
    <text evidence="5">The sequence shown here is derived from an EMBL/GenBank/DDBJ whole genome shotgun (WGS) entry which is preliminary data.</text>
</comment>
<dbReference type="AlphaFoldDB" id="A0A9D1CF86"/>
<dbReference type="PANTHER" id="PTHR43132:SF6">
    <property type="entry name" value="HTH-TYPE TRANSCRIPTIONAL REPRESSOR CZRA"/>
    <property type="match status" value="1"/>
</dbReference>
<accession>A0A9D1CF86</accession>
<evidence type="ECO:0000256" key="3">
    <source>
        <dbReference type="ARBA" id="ARBA00023163"/>
    </source>
</evidence>
<dbReference type="SUPFAM" id="SSF46785">
    <property type="entry name" value="Winged helix' DNA-binding domain"/>
    <property type="match status" value="1"/>
</dbReference>
<evidence type="ECO:0000256" key="1">
    <source>
        <dbReference type="ARBA" id="ARBA00023015"/>
    </source>
</evidence>
<dbReference type="Gene3D" id="1.10.10.10">
    <property type="entry name" value="Winged helix-like DNA-binding domain superfamily/Winged helix DNA-binding domain"/>
    <property type="match status" value="1"/>
</dbReference>
<evidence type="ECO:0000256" key="2">
    <source>
        <dbReference type="ARBA" id="ARBA00023125"/>
    </source>
</evidence>
<gene>
    <name evidence="5" type="ORF">EYH37_04660</name>
</gene>
<dbReference type="CDD" id="cd00090">
    <property type="entry name" value="HTH_ARSR"/>
    <property type="match status" value="1"/>
</dbReference>
<feature type="domain" description="HTH arsR-type" evidence="4">
    <location>
        <begin position="18"/>
        <end position="115"/>
    </location>
</feature>
<dbReference type="NCBIfam" id="NF033788">
    <property type="entry name" value="HTH_metalloreg"/>
    <property type="match status" value="1"/>
</dbReference>
<keyword evidence="1" id="KW-0805">Transcription regulation</keyword>
<dbReference type="Proteomes" id="UP000606463">
    <property type="component" value="Unassembled WGS sequence"/>
</dbReference>
<dbReference type="SMART" id="SM00418">
    <property type="entry name" value="HTH_ARSR"/>
    <property type="match status" value="1"/>
</dbReference>
<evidence type="ECO:0000313" key="5">
    <source>
        <dbReference type="EMBL" id="HIP98635.1"/>
    </source>
</evidence>
<dbReference type="PANTHER" id="PTHR43132">
    <property type="entry name" value="ARSENICAL RESISTANCE OPERON REPRESSOR ARSR-RELATED"/>
    <property type="match status" value="1"/>
</dbReference>
<proteinExistence type="predicted"/>
<name>A0A9D1CF86_AQUAO</name>
<protein>
    <submittedName>
        <fullName evidence="5">ArsR family transcriptional regulator</fullName>
    </submittedName>
</protein>
<dbReference type="PROSITE" id="PS50987">
    <property type="entry name" value="HTH_ARSR_2"/>
    <property type="match status" value="1"/>
</dbReference>
<dbReference type="GO" id="GO:0003677">
    <property type="term" value="F:DNA binding"/>
    <property type="evidence" value="ECO:0007669"/>
    <property type="project" value="UniProtKB-KW"/>
</dbReference>
<dbReference type="EMBL" id="DQVE01000048">
    <property type="protein sequence ID" value="HIP98635.1"/>
    <property type="molecule type" value="Genomic_DNA"/>
</dbReference>
<dbReference type="Pfam" id="PF01022">
    <property type="entry name" value="HTH_5"/>
    <property type="match status" value="1"/>
</dbReference>
<evidence type="ECO:0000259" key="4">
    <source>
        <dbReference type="PROSITE" id="PS50987"/>
    </source>
</evidence>
<dbReference type="InterPro" id="IPR051011">
    <property type="entry name" value="Metal_resp_trans_reg"/>
</dbReference>
<dbReference type="InterPro" id="IPR036388">
    <property type="entry name" value="WH-like_DNA-bd_sf"/>
</dbReference>
<dbReference type="PRINTS" id="PR00778">
    <property type="entry name" value="HTHARSR"/>
</dbReference>
<dbReference type="GO" id="GO:0003700">
    <property type="term" value="F:DNA-binding transcription factor activity"/>
    <property type="evidence" value="ECO:0007669"/>
    <property type="project" value="InterPro"/>
</dbReference>
<reference evidence="5" key="1">
    <citation type="journal article" date="2020" name="ISME J.">
        <title>Gammaproteobacteria mediating utilization of methyl-, sulfur- and petroleum organic compounds in deep ocean hydrothermal plumes.</title>
        <authorList>
            <person name="Zhou Z."/>
            <person name="Liu Y."/>
            <person name="Pan J."/>
            <person name="Cron B.R."/>
            <person name="Toner B.M."/>
            <person name="Anantharaman K."/>
            <person name="Breier J.A."/>
            <person name="Dick G.J."/>
            <person name="Li M."/>
        </authorList>
    </citation>
    <scope>NUCLEOTIDE SEQUENCE</scope>
    <source>
        <strain evidence="5">SZUA-1501</strain>
    </source>
</reference>
<dbReference type="InterPro" id="IPR001845">
    <property type="entry name" value="HTH_ArsR_DNA-bd_dom"/>
</dbReference>
<dbReference type="InterPro" id="IPR011991">
    <property type="entry name" value="ArsR-like_HTH"/>
</dbReference>